<feature type="compositionally biased region" description="Basic and acidic residues" evidence="11">
    <location>
        <begin position="65"/>
        <end position="80"/>
    </location>
</feature>
<feature type="transmembrane region" description="Helical" evidence="12">
    <location>
        <begin position="477"/>
        <end position="495"/>
    </location>
</feature>
<gene>
    <name evidence="13" type="primary">PmlGA01_050014900</name>
    <name evidence="13" type="ORF">PMLGA01_050014900</name>
</gene>
<dbReference type="GO" id="GO:0006888">
    <property type="term" value="P:endoplasmic reticulum to Golgi vesicle-mediated transport"/>
    <property type="evidence" value="ECO:0007669"/>
    <property type="project" value="InterPro"/>
</dbReference>
<evidence type="ECO:0000256" key="3">
    <source>
        <dbReference type="ARBA" id="ARBA00009727"/>
    </source>
</evidence>
<feature type="transmembrane region" description="Helical" evidence="12">
    <location>
        <begin position="599"/>
        <end position="619"/>
    </location>
</feature>
<evidence type="ECO:0000256" key="5">
    <source>
        <dbReference type="ARBA" id="ARBA00022692"/>
    </source>
</evidence>
<dbReference type="InterPro" id="IPR005578">
    <property type="entry name" value="Yif1_fam"/>
</dbReference>
<feature type="region of interest" description="Disordered" evidence="11">
    <location>
        <begin position="190"/>
        <end position="269"/>
    </location>
</feature>
<keyword evidence="10 12" id="KW-0472">Membrane</keyword>
<reference evidence="13 14" key="1">
    <citation type="submission" date="2016-06" db="EMBL/GenBank/DDBJ databases">
        <authorList>
            <consortium name="Pathogen Informatics"/>
        </authorList>
    </citation>
    <scope>NUCLEOTIDE SEQUENCE [LARGE SCALE GENOMIC DNA]</scope>
    <source>
        <strain evidence="13">PmlGA01</strain>
    </source>
</reference>
<feature type="transmembrane region" description="Helical" evidence="12">
    <location>
        <begin position="675"/>
        <end position="695"/>
    </location>
</feature>
<evidence type="ECO:0000256" key="7">
    <source>
        <dbReference type="ARBA" id="ARBA00022927"/>
    </source>
</evidence>
<evidence type="ECO:0000256" key="12">
    <source>
        <dbReference type="SAM" id="Phobius"/>
    </source>
</evidence>
<dbReference type="Pfam" id="PF03878">
    <property type="entry name" value="YIF1"/>
    <property type="match status" value="1"/>
</dbReference>
<evidence type="ECO:0000256" key="11">
    <source>
        <dbReference type="SAM" id="MobiDB-lite"/>
    </source>
</evidence>
<sequence>MNYNNNYVEHNVHDRRKANNVNNTKENESWNNMSYGKSNQMHVMNRQNVDSVTSKSFMVSSGKDNNNDRNNSSREARNNDNKNIMHNTSINSEHTNETNINMQVDSNNFMHNYNNTNPNDHYVSNPNDHYGSNPNDHYANNPNSNISSSNYVNTHPIFGRKKVEAYGYSFVSNNVSGNILNTPDVNSNLSSNNVRSNNLSSNNVRSNNLSSNNVRSNNLSSNNVRSNNLSSNNVRSNNVSSSNVSSSNASNSYSSIRNNEGRAGNDNLSGNVYYLNKDSYNMNMYMNNHIIGGSDSHGDSGSNNYIMSTKQIYADSNLMFNKNIYNSKEKEGPGDAAGADANYHRSHGMLSKESKSTQNSLEFINTINYENEMNKNKMSNALQQPFKNDNNMVSNKNNFFFSQNVNNKEDSSNKGIMHNIIESLTNNVQTNNEINNLVKQRVANMVMNELEKKIEINNETSFIGNKLSLLRGYFDVTHSYVIHKILFILMPYIYIRKALCESRTYYVYNHLKRKMESTQQDKTYGSAFILNGNNNTHYNNGKSEEMTNKMKMNSAYSSENKPFFYNEKKSSSLRLIRNNSNDINYVDYSSNIGIFKADLYIPLMSSITYILLYTLTVTAQKNNFTFNPDNLFNISSYVFILLFLETALIKFMFLLVCRDINLSFLHILSFISYKFVIMCALIITKIFFYFMYFMYTSAFGQVDDNMNKMQEDKKLVLNNPQVFKNLNNNNSNGNNSNNSNGNNVSFNFSPFSIILFLNSNTMYRLTQLYFYITVSMQMIQIFKSIHLYIHDNSNLLNNFNIKRINILILIFSFSQIFLCWILTPYFT</sequence>
<evidence type="ECO:0000256" key="4">
    <source>
        <dbReference type="ARBA" id="ARBA00022448"/>
    </source>
</evidence>
<dbReference type="GO" id="GO:0005793">
    <property type="term" value="C:endoplasmic reticulum-Golgi intermediate compartment"/>
    <property type="evidence" value="ECO:0007669"/>
    <property type="project" value="TreeGrafter"/>
</dbReference>
<dbReference type="Proteomes" id="UP000219799">
    <property type="component" value="Chromosome 5"/>
</dbReference>
<feature type="region of interest" description="Disordered" evidence="11">
    <location>
        <begin position="55"/>
        <end position="147"/>
    </location>
</feature>
<dbReference type="AlphaFoldDB" id="A0A1C3KLW1"/>
<evidence type="ECO:0000256" key="2">
    <source>
        <dbReference type="ARBA" id="ARBA00004653"/>
    </source>
</evidence>
<proteinExistence type="inferred from homology"/>
<keyword evidence="9" id="KW-0333">Golgi apparatus</keyword>
<feature type="transmembrane region" description="Helical" evidence="12">
    <location>
        <begin position="631"/>
        <end position="655"/>
    </location>
</feature>
<dbReference type="PANTHER" id="PTHR14083">
    <property type="entry name" value="YIP1 INTERACTING FACTOR HOMOLOG YIF1 PROTEIN"/>
    <property type="match status" value="1"/>
</dbReference>
<comment type="subcellular location">
    <subcellularLocation>
        <location evidence="1">Endoplasmic reticulum membrane</location>
        <topology evidence="1">Multi-pass membrane protein</topology>
    </subcellularLocation>
    <subcellularLocation>
        <location evidence="2">Golgi apparatus membrane</location>
        <topology evidence="2">Multi-pass membrane protein</topology>
    </subcellularLocation>
</comment>
<dbReference type="PANTHER" id="PTHR14083:SF0">
    <property type="entry name" value="YIP1D-INTERACTING FACTOR 1, ISOFORM C"/>
    <property type="match status" value="1"/>
</dbReference>
<evidence type="ECO:0000313" key="14">
    <source>
        <dbReference type="Proteomes" id="UP000219799"/>
    </source>
</evidence>
<keyword evidence="4" id="KW-0813">Transport</keyword>
<feature type="compositionally biased region" description="Low complexity" evidence="11">
    <location>
        <begin position="190"/>
        <end position="258"/>
    </location>
</feature>
<protein>
    <submittedName>
        <fullName evidence="13">C-13 antigen, putative</fullName>
    </submittedName>
</protein>
<evidence type="ECO:0000256" key="9">
    <source>
        <dbReference type="ARBA" id="ARBA00023034"/>
    </source>
</evidence>
<feature type="transmembrane region" description="Helical" evidence="12">
    <location>
        <begin position="806"/>
        <end position="826"/>
    </location>
</feature>
<keyword evidence="7" id="KW-0653">Protein transport</keyword>
<dbReference type="GO" id="GO:0030134">
    <property type="term" value="C:COPII-coated ER to Golgi transport vesicle"/>
    <property type="evidence" value="ECO:0007669"/>
    <property type="project" value="TreeGrafter"/>
</dbReference>
<dbReference type="GO" id="GO:0015031">
    <property type="term" value="P:protein transport"/>
    <property type="evidence" value="ECO:0007669"/>
    <property type="project" value="UniProtKB-KW"/>
</dbReference>
<feature type="compositionally biased region" description="Polar residues" evidence="11">
    <location>
        <begin position="82"/>
        <end position="135"/>
    </location>
</feature>
<dbReference type="GO" id="GO:0005789">
    <property type="term" value="C:endoplasmic reticulum membrane"/>
    <property type="evidence" value="ECO:0007669"/>
    <property type="project" value="UniProtKB-SubCell"/>
</dbReference>
<evidence type="ECO:0000256" key="1">
    <source>
        <dbReference type="ARBA" id="ARBA00004477"/>
    </source>
</evidence>
<keyword evidence="6" id="KW-0256">Endoplasmic reticulum</keyword>
<feature type="region of interest" description="Disordered" evidence="11">
    <location>
        <begin position="16"/>
        <end position="36"/>
    </location>
</feature>
<keyword evidence="5 12" id="KW-0812">Transmembrane</keyword>
<dbReference type="GO" id="GO:0000139">
    <property type="term" value="C:Golgi membrane"/>
    <property type="evidence" value="ECO:0007669"/>
    <property type="project" value="UniProtKB-SubCell"/>
</dbReference>
<evidence type="ECO:0000256" key="8">
    <source>
        <dbReference type="ARBA" id="ARBA00022989"/>
    </source>
</evidence>
<keyword evidence="8 12" id="KW-1133">Transmembrane helix</keyword>
<evidence type="ECO:0000256" key="10">
    <source>
        <dbReference type="ARBA" id="ARBA00023136"/>
    </source>
</evidence>
<evidence type="ECO:0000256" key="6">
    <source>
        <dbReference type="ARBA" id="ARBA00022824"/>
    </source>
</evidence>
<name>A0A1C3KLW1_PLAMA</name>
<feature type="compositionally biased region" description="Polar residues" evidence="11">
    <location>
        <begin position="19"/>
        <end position="36"/>
    </location>
</feature>
<dbReference type="VEuPathDB" id="PlasmoDB:PmUG01_05025600"/>
<comment type="similarity">
    <text evidence="3">Belongs to the YIF1 family.</text>
</comment>
<dbReference type="EMBL" id="LT594493">
    <property type="protein sequence ID" value="SBT74922.1"/>
    <property type="molecule type" value="Genomic_DNA"/>
</dbReference>
<evidence type="ECO:0000313" key="13">
    <source>
        <dbReference type="EMBL" id="SBT74922.1"/>
    </source>
</evidence>
<organism evidence="13 14">
    <name type="scientific">Plasmodium malariae</name>
    <dbReference type="NCBI Taxonomy" id="5858"/>
    <lineage>
        <taxon>Eukaryota</taxon>
        <taxon>Sar</taxon>
        <taxon>Alveolata</taxon>
        <taxon>Apicomplexa</taxon>
        <taxon>Aconoidasida</taxon>
        <taxon>Haemosporida</taxon>
        <taxon>Plasmodiidae</taxon>
        <taxon>Plasmodium</taxon>
        <taxon>Plasmodium (Plasmodium)</taxon>
    </lineage>
</organism>
<accession>A0A1C3KLW1</accession>